<proteinExistence type="predicted"/>
<comment type="caution">
    <text evidence="1">The sequence shown here is derived from an EMBL/GenBank/DDBJ whole genome shotgun (WGS) entry which is preliminary data.</text>
</comment>
<reference evidence="1" key="1">
    <citation type="journal article" date="2021" name="J. Hered.">
        <title>Genome Assembly of Salicaceae Populus deltoides (Eastern Cottonwood) I-69 Based on Nanopore Sequencing and Hi-C Technologies.</title>
        <authorList>
            <person name="Bai S."/>
            <person name="Wu H."/>
            <person name="Zhang J."/>
            <person name="Pan Z."/>
            <person name="Zhao W."/>
            <person name="Li Z."/>
            <person name="Tong C."/>
        </authorList>
    </citation>
    <scope>NUCLEOTIDE SEQUENCE</scope>
    <source>
        <tissue evidence="1">Leaf</tissue>
    </source>
</reference>
<accession>A0A8T2ZC88</accession>
<organism evidence="1 2">
    <name type="scientific">Populus deltoides</name>
    <name type="common">Eastern poplar</name>
    <name type="synonym">Eastern cottonwood</name>
    <dbReference type="NCBI Taxonomy" id="3696"/>
    <lineage>
        <taxon>Eukaryota</taxon>
        <taxon>Viridiplantae</taxon>
        <taxon>Streptophyta</taxon>
        <taxon>Embryophyta</taxon>
        <taxon>Tracheophyta</taxon>
        <taxon>Spermatophyta</taxon>
        <taxon>Magnoliopsida</taxon>
        <taxon>eudicotyledons</taxon>
        <taxon>Gunneridae</taxon>
        <taxon>Pentapetalae</taxon>
        <taxon>rosids</taxon>
        <taxon>fabids</taxon>
        <taxon>Malpighiales</taxon>
        <taxon>Salicaceae</taxon>
        <taxon>Saliceae</taxon>
        <taxon>Populus</taxon>
    </lineage>
</organism>
<protein>
    <submittedName>
        <fullName evidence="1">Uncharacterized protein</fullName>
    </submittedName>
</protein>
<gene>
    <name evidence="1" type="ORF">H0E87_003679</name>
</gene>
<dbReference type="AlphaFoldDB" id="A0A8T2ZC88"/>
<dbReference type="EMBL" id="JACEGQ020000002">
    <property type="protein sequence ID" value="KAH8514916.1"/>
    <property type="molecule type" value="Genomic_DNA"/>
</dbReference>
<keyword evidence="2" id="KW-1185">Reference proteome</keyword>
<dbReference type="Proteomes" id="UP000807159">
    <property type="component" value="Chromosome 2"/>
</dbReference>
<sequence length="128" mass="12977">MHPIVIGRTVGGAMGVCEVGQAEGLPICSLLVVSAVKGTRSEGENDTGGRQHVCVKQPLMVDTEQPGIATCKRWNCPVDHVVDVVLVILTGITGAVDGNHDLGGGGNGGIFGGDVIDGGDNSGCLWDA</sequence>
<evidence type="ECO:0000313" key="2">
    <source>
        <dbReference type="Proteomes" id="UP000807159"/>
    </source>
</evidence>
<name>A0A8T2ZC88_POPDE</name>
<evidence type="ECO:0000313" key="1">
    <source>
        <dbReference type="EMBL" id="KAH8514916.1"/>
    </source>
</evidence>